<dbReference type="EMBL" id="LS483466">
    <property type="protein sequence ID" value="SQI26468.1"/>
    <property type="molecule type" value="Genomic_DNA"/>
</dbReference>
<dbReference type="Proteomes" id="UP000248731">
    <property type="component" value="Chromosome 1"/>
</dbReference>
<dbReference type="InterPro" id="IPR025496">
    <property type="entry name" value="DUF4387"/>
</dbReference>
<reference evidence="2 3" key="1">
    <citation type="submission" date="2018-06" db="EMBL/GenBank/DDBJ databases">
        <authorList>
            <consortium name="Pathogen Informatics"/>
            <person name="Doyle S."/>
        </authorList>
    </citation>
    <scope>NUCLEOTIDE SEQUENCE [LARGE SCALE GENOMIC DNA]</scope>
    <source>
        <strain evidence="2 3">NCTC7307</strain>
    </source>
</reference>
<feature type="domain" description="DUF4387" evidence="1">
    <location>
        <begin position="6"/>
        <end position="95"/>
    </location>
</feature>
<evidence type="ECO:0000313" key="3">
    <source>
        <dbReference type="Proteomes" id="UP000248731"/>
    </source>
</evidence>
<keyword evidence="3" id="KW-1185">Reference proteome</keyword>
<sequence length="125" mass="13972">MKQSICSLTQVIRSKNAGPYELVLDILFKTQEDYQRVKVSEQLTPQLIASLYNVNPDFIHRIIWFDPANAVKIVMPRDIISGNVGDNDVYGAQTTCAPTRYFVRSVVINITTSIGVQDSAVTSYS</sequence>
<name>A0A2X4TV25_SALER</name>
<protein>
    <recommendedName>
        <fullName evidence="1">DUF4387 domain-containing protein</fullName>
    </recommendedName>
</protein>
<proteinExistence type="predicted"/>
<dbReference type="AlphaFoldDB" id="A0A2X4TV25"/>
<dbReference type="Pfam" id="PF14330">
    <property type="entry name" value="DUF4387"/>
    <property type="match status" value="1"/>
</dbReference>
<gene>
    <name evidence="2" type="ORF">NCTC7307_03829</name>
</gene>
<organism evidence="2 3">
    <name type="scientific">Salmonella enterica subsp. arizonae</name>
    <dbReference type="NCBI Taxonomy" id="59203"/>
    <lineage>
        <taxon>Bacteria</taxon>
        <taxon>Pseudomonadati</taxon>
        <taxon>Pseudomonadota</taxon>
        <taxon>Gammaproteobacteria</taxon>
        <taxon>Enterobacterales</taxon>
        <taxon>Enterobacteriaceae</taxon>
        <taxon>Salmonella</taxon>
    </lineage>
</organism>
<evidence type="ECO:0000259" key="1">
    <source>
        <dbReference type="Pfam" id="PF14330"/>
    </source>
</evidence>
<evidence type="ECO:0000313" key="2">
    <source>
        <dbReference type="EMBL" id="SQI26468.1"/>
    </source>
</evidence>
<accession>A0A2X4TV25</accession>